<evidence type="ECO:0000256" key="3">
    <source>
        <dbReference type="ARBA" id="ARBA00008061"/>
    </source>
</evidence>
<evidence type="ECO:0000256" key="11">
    <source>
        <dbReference type="RuleBase" id="RU361134"/>
    </source>
</evidence>
<feature type="domain" description="Alpha-amylase C-terminal" evidence="13">
    <location>
        <begin position="382"/>
        <end position="467"/>
    </location>
</feature>
<keyword evidence="6 11" id="KW-0378">Hydrolase</keyword>
<evidence type="ECO:0000256" key="7">
    <source>
        <dbReference type="ARBA" id="ARBA00022837"/>
    </source>
</evidence>
<evidence type="ECO:0000256" key="9">
    <source>
        <dbReference type="ARBA" id="ARBA00023295"/>
    </source>
</evidence>
<gene>
    <name evidence="15" type="ORF">BJ322DRAFT_1212872</name>
</gene>
<dbReference type="Gene3D" id="2.60.40.1180">
    <property type="entry name" value="Golgi alpha-mannosidase II"/>
    <property type="match status" value="1"/>
</dbReference>
<dbReference type="EMBL" id="WIUZ02000012">
    <property type="protein sequence ID" value="KAF9782486.1"/>
    <property type="molecule type" value="Genomic_DNA"/>
</dbReference>
<dbReference type="OrthoDB" id="550577at2759"/>
<name>A0A9P6HBS8_9AGAM</name>
<feature type="domain" description="Glycosyl hydrolase family 13 catalytic" evidence="14">
    <location>
        <begin position="27"/>
        <end position="373"/>
    </location>
</feature>
<evidence type="ECO:0000256" key="6">
    <source>
        <dbReference type="ARBA" id="ARBA00022801"/>
    </source>
</evidence>
<comment type="catalytic activity">
    <reaction evidence="1 11">
        <text>Endohydrolysis of (1-&gt;4)-alpha-D-glucosidic linkages in polysaccharides containing three or more (1-&gt;4)-alpha-linked D-glucose units.</text>
        <dbReference type="EC" id="3.2.1.1"/>
    </reaction>
</comment>
<accession>A0A9P6HBS8</accession>
<dbReference type="SUPFAM" id="SSF51445">
    <property type="entry name" value="(Trans)glycosidases"/>
    <property type="match status" value="1"/>
</dbReference>
<dbReference type="InterPro" id="IPR006047">
    <property type="entry name" value="GH13_cat_dom"/>
</dbReference>
<sequence length="468" mass="50303">MSKFLALASLVALALAVPTPRQASGKAVVIQLFQWNWDSIANECRDFIGPAGYGYVQVNPAAEHLQGDQWWTDYQVVSYKLQSKRGNSQQYSNMVNTCHAAGVKVIADVVFNHMAGLDSGLGVAGSSFTHYNYPGIYQSQDFHHCGTPGDDIQDWNNPWQVQNCELANLADLATESEYVRGKLVDHANDLLNLGVDGFRIDAAKHVPVEDLRTILSRLSRQPSYVTQEIYYGGGDGVLPSEYTGLGQAEAFQYAFDLKSAFESNGIASLRSPESLNYSPADSGSSNTFIANHDTERNGQTLTINSANNMYTLAHVWILAHPFGTPTVLSSYQFSNGDSGAPNGNYGTCSGNGGASGWYCQHRWTPISGMVGFRNAVQTTDITNWTSPSSQQVAFGRGSAGFVVINNSDQGWSSTFQTSLPAGTYCNVIDGAKNGGSCTGSTITVGPGGSFSYNVGSRDAIAIHINAKI</sequence>
<dbReference type="Pfam" id="PF00128">
    <property type="entry name" value="Alpha-amylase"/>
    <property type="match status" value="1"/>
</dbReference>
<keyword evidence="8 11" id="KW-0119">Carbohydrate metabolism</keyword>
<dbReference type="Proteomes" id="UP000736335">
    <property type="component" value="Unassembled WGS sequence"/>
</dbReference>
<keyword evidence="7" id="KW-0106">Calcium</keyword>
<feature type="chain" id="PRO_5040160314" description="Alpha-amylase" evidence="12">
    <location>
        <begin position="17"/>
        <end position="468"/>
    </location>
</feature>
<dbReference type="SMART" id="SM00632">
    <property type="entry name" value="Aamy_C"/>
    <property type="match status" value="1"/>
</dbReference>
<dbReference type="GO" id="GO:0046872">
    <property type="term" value="F:metal ion binding"/>
    <property type="evidence" value="ECO:0007669"/>
    <property type="project" value="UniProtKB-KW"/>
</dbReference>
<comment type="caution">
    <text evidence="15">The sequence shown here is derived from an EMBL/GenBank/DDBJ whole genome shotgun (WGS) entry which is preliminary data.</text>
</comment>
<dbReference type="SUPFAM" id="SSF51011">
    <property type="entry name" value="Glycosyl hydrolase domain"/>
    <property type="match status" value="1"/>
</dbReference>
<dbReference type="AlphaFoldDB" id="A0A9P6HBS8"/>
<proteinExistence type="inferred from homology"/>
<evidence type="ECO:0000256" key="5">
    <source>
        <dbReference type="ARBA" id="ARBA00022723"/>
    </source>
</evidence>
<dbReference type="Gene3D" id="3.20.20.80">
    <property type="entry name" value="Glycosidases"/>
    <property type="match status" value="1"/>
</dbReference>
<keyword evidence="5" id="KW-0479">Metal-binding</keyword>
<dbReference type="InterPro" id="IPR031319">
    <property type="entry name" value="A-amylase_C"/>
</dbReference>
<evidence type="ECO:0000259" key="14">
    <source>
        <dbReference type="SMART" id="SM00642"/>
    </source>
</evidence>
<evidence type="ECO:0000259" key="13">
    <source>
        <dbReference type="SMART" id="SM00632"/>
    </source>
</evidence>
<keyword evidence="12" id="KW-0732">Signal</keyword>
<dbReference type="InterPro" id="IPR006046">
    <property type="entry name" value="Alpha_amylase"/>
</dbReference>
<dbReference type="GO" id="GO:0004556">
    <property type="term" value="F:alpha-amylase activity"/>
    <property type="evidence" value="ECO:0007669"/>
    <property type="project" value="UniProtKB-UniRule"/>
</dbReference>
<protein>
    <recommendedName>
        <fullName evidence="4 11">Alpha-amylase</fullName>
        <ecNumber evidence="4 11">3.2.1.1</ecNumber>
    </recommendedName>
</protein>
<feature type="signal peptide" evidence="12">
    <location>
        <begin position="1"/>
        <end position="16"/>
    </location>
</feature>
<dbReference type="InterPro" id="IPR017853">
    <property type="entry name" value="GH"/>
</dbReference>
<evidence type="ECO:0000256" key="2">
    <source>
        <dbReference type="ARBA" id="ARBA00001913"/>
    </source>
</evidence>
<organism evidence="15 16">
    <name type="scientific">Thelephora terrestris</name>
    <dbReference type="NCBI Taxonomy" id="56493"/>
    <lineage>
        <taxon>Eukaryota</taxon>
        <taxon>Fungi</taxon>
        <taxon>Dikarya</taxon>
        <taxon>Basidiomycota</taxon>
        <taxon>Agaricomycotina</taxon>
        <taxon>Agaricomycetes</taxon>
        <taxon>Thelephorales</taxon>
        <taxon>Thelephoraceae</taxon>
        <taxon>Thelephora</taxon>
    </lineage>
</organism>
<comment type="similarity">
    <text evidence="3 10">Belongs to the glycosyl hydrolase 13 family.</text>
</comment>
<keyword evidence="9 11" id="KW-0326">Glycosidase</keyword>
<reference evidence="15" key="1">
    <citation type="journal article" date="2020" name="Nat. Commun.">
        <title>Large-scale genome sequencing of mycorrhizal fungi provides insights into the early evolution of symbiotic traits.</title>
        <authorList>
            <person name="Miyauchi S."/>
            <person name="Kiss E."/>
            <person name="Kuo A."/>
            <person name="Drula E."/>
            <person name="Kohler A."/>
            <person name="Sanchez-Garcia M."/>
            <person name="Morin E."/>
            <person name="Andreopoulos B."/>
            <person name="Barry K.W."/>
            <person name="Bonito G."/>
            <person name="Buee M."/>
            <person name="Carver A."/>
            <person name="Chen C."/>
            <person name="Cichocki N."/>
            <person name="Clum A."/>
            <person name="Culley D."/>
            <person name="Crous P.W."/>
            <person name="Fauchery L."/>
            <person name="Girlanda M."/>
            <person name="Hayes R.D."/>
            <person name="Keri Z."/>
            <person name="LaButti K."/>
            <person name="Lipzen A."/>
            <person name="Lombard V."/>
            <person name="Magnuson J."/>
            <person name="Maillard F."/>
            <person name="Murat C."/>
            <person name="Nolan M."/>
            <person name="Ohm R.A."/>
            <person name="Pangilinan J."/>
            <person name="Pereira M.F."/>
            <person name="Perotto S."/>
            <person name="Peter M."/>
            <person name="Pfister S."/>
            <person name="Riley R."/>
            <person name="Sitrit Y."/>
            <person name="Stielow J.B."/>
            <person name="Szollosi G."/>
            <person name="Zifcakova L."/>
            <person name="Stursova M."/>
            <person name="Spatafora J.W."/>
            <person name="Tedersoo L."/>
            <person name="Vaario L.M."/>
            <person name="Yamada A."/>
            <person name="Yan M."/>
            <person name="Wang P."/>
            <person name="Xu J."/>
            <person name="Bruns T."/>
            <person name="Baldrian P."/>
            <person name="Vilgalys R."/>
            <person name="Dunand C."/>
            <person name="Henrissat B."/>
            <person name="Grigoriev I.V."/>
            <person name="Hibbett D."/>
            <person name="Nagy L.G."/>
            <person name="Martin F.M."/>
        </authorList>
    </citation>
    <scope>NUCLEOTIDE SEQUENCE</scope>
    <source>
        <strain evidence="15">UH-Tt-Lm1</strain>
    </source>
</reference>
<keyword evidence="16" id="KW-1185">Reference proteome</keyword>
<evidence type="ECO:0000256" key="10">
    <source>
        <dbReference type="RuleBase" id="RU003615"/>
    </source>
</evidence>
<dbReference type="SMART" id="SM00642">
    <property type="entry name" value="Aamy"/>
    <property type="match status" value="1"/>
</dbReference>
<dbReference type="CDD" id="cd11317">
    <property type="entry name" value="AmyAc_bac_euk_AmyA"/>
    <property type="match status" value="1"/>
</dbReference>
<evidence type="ECO:0000313" key="15">
    <source>
        <dbReference type="EMBL" id="KAF9782486.1"/>
    </source>
</evidence>
<evidence type="ECO:0000256" key="12">
    <source>
        <dbReference type="SAM" id="SignalP"/>
    </source>
</evidence>
<comment type="cofactor">
    <cofactor evidence="2">
        <name>Ca(2+)</name>
        <dbReference type="ChEBI" id="CHEBI:29108"/>
    </cofactor>
</comment>
<dbReference type="Pfam" id="PF02806">
    <property type="entry name" value="Alpha-amylase_C"/>
    <property type="match status" value="1"/>
</dbReference>
<dbReference type="GO" id="GO:0005975">
    <property type="term" value="P:carbohydrate metabolic process"/>
    <property type="evidence" value="ECO:0007669"/>
    <property type="project" value="InterPro"/>
</dbReference>
<dbReference type="PANTHER" id="PTHR43447">
    <property type="entry name" value="ALPHA-AMYLASE"/>
    <property type="match status" value="1"/>
</dbReference>
<dbReference type="InterPro" id="IPR013780">
    <property type="entry name" value="Glyco_hydro_b"/>
</dbReference>
<dbReference type="InterPro" id="IPR006048">
    <property type="entry name" value="A-amylase/branching_C"/>
</dbReference>
<dbReference type="EC" id="3.2.1.1" evidence="4 11"/>
<evidence type="ECO:0000313" key="16">
    <source>
        <dbReference type="Proteomes" id="UP000736335"/>
    </source>
</evidence>
<evidence type="ECO:0000256" key="1">
    <source>
        <dbReference type="ARBA" id="ARBA00000548"/>
    </source>
</evidence>
<reference evidence="15" key="2">
    <citation type="submission" date="2020-11" db="EMBL/GenBank/DDBJ databases">
        <authorList>
            <consortium name="DOE Joint Genome Institute"/>
            <person name="Kuo A."/>
            <person name="Miyauchi S."/>
            <person name="Kiss E."/>
            <person name="Drula E."/>
            <person name="Kohler A."/>
            <person name="Sanchez-Garcia M."/>
            <person name="Andreopoulos B."/>
            <person name="Barry K.W."/>
            <person name="Bonito G."/>
            <person name="Buee M."/>
            <person name="Carver A."/>
            <person name="Chen C."/>
            <person name="Cichocki N."/>
            <person name="Clum A."/>
            <person name="Culley D."/>
            <person name="Crous P.W."/>
            <person name="Fauchery L."/>
            <person name="Girlanda M."/>
            <person name="Hayes R."/>
            <person name="Keri Z."/>
            <person name="Labutti K."/>
            <person name="Lipzen A."/>
            <person name="Lombard V."/>
            <person name="Magnuson J."/>
            <person name="Maillard F."/>
            <person name="Morin E."/>
            <person name="Murat C."/>
            <person name="Nolan M."/>
            <person name="Ohm R."/>
            <person name="Pangilinan J."/>
            <person name="Pereira M."/>
            <person name="Perotto S."/>
            <person name="Peter M."/>
            <person name="Riley R."/>
            <person name="Sitrit Y."/>
            <person name="Stielow B."/>
            <person name="Szollosi G."/>
            <person name="Zifcakova L."/>
            <person name="Stursova M."/>
            <person name="Spatafora J.W."/>
            <person name="Tedersoo L."/>
            <person name="Vaario L.-M."/>
            <person name="Yamada A."/>
            <person name="Yan M."/>
            <person name="Wang P."/>
            <person name="Xu J."/>
            <person name="Bruns T."/>
            <person name="Baldrian P."/>
            <person name="Vilgalys R."/>
            <person name="Henrissat B."/>
            <person name="Grigoriev I.V."/>
            <person name="Hibbett D."/>
            <person name="Nagy L.G."/>
            <person name="Martin F.M."/>
        </authorList>
    </citation>
    <scope>NUCLEOTIDE SEQUENCE</scope>
    <source>
        <strain evidence="15">UH-Tt-Lm1</strain>
    </source>
</reference>
<evidence type="ECO:0000256" key="4">
    <source>
        <dbReference type="ARBA" id="ARBA00012595"/>
    </source>
</evidence>
<evidence type="ECO:0000256" key="8">
    <source>
        <dbReference type="ARBA" id="ARBA00023277"/>
    </source>
</evidence>
<dbReference type="PRINTS" id="PR00110">
    <property type="entry name" value="ALPHAAMYLASE"/>
</dbReference>